<protein>
    <submittedName>
        <fullName evidence="1">Uncharacterized protein</fullName>
    </submittedName>
</protein>
<evidence type="ECO:0000313" key="2">
    <source>
        <dbReference type="Proteomes" id="UP000305282"/>
    </source>
</evidence>
<evidence type="ECO:0000313" key="1">
    <source>
        <dbReference type="EMBL" id="THJ75378.1"/>
    </source>
</evidence>
<sequence length="75" mass="8418">MPVLRLHLDEQAIDIVTDDDLDAVRADIRRAAHRLDVSEYRTTAGHPVTVNWRAVRALQIELVDEHQAAGGDPPR</sequence>
<proteinExistence type="predicted"/>
<dbReference type="RefSeq" id="WP_136447266.1">
    <property type="nucleotide sequence ID" value="NZ_SSXH01000086.1"/>
</dbReference>
<gene>
    <name evidence="1" type="ORF">E7Y31_05770</name>
</gene>
<comment type="caution">
    <text evidence="1">The sequence shown here is derived from an EMBL/GenBank/DDBJ whole genome shotgun (WGS) entry which is preliminary data.</text>
</comment>
<organism evidence="1 2">
    <name type="scientific">Candidatus Frankia alpina</name>
    <dbReference type="NCBI Taxonomy" id="2699483"/>
    <lineage>
        <taxon>Bacteria</taxon>
        <taxon>Bacillati</taxon>
        <taxon>Actinomycetota</taxon>
        <taxon>Actinomycetes</taxon>
        <taxon>Frankiales</taxon>
        <taxon>Frankiaceae</taxon>
        <taxon>Frankia</taxon>
    </lineage>
</organism>
<name>A0A4S5ESG5_9ACTN</name>
<dbReference type="OrthoDB" id="3215461at2"/>
<keyword evidence="2" id="KW-1185">Reference proteome</keyword>
<dbReference type="Proteomes" id="UP000305282">
    <property type="component" value="Unassembled WGS sequence"/>
</dbReference>
<dbReference type="EMBL" id="SSXH01000086">
    <property type="protein sequence ID" value="THJ75378.1"/>
    <property type="molecule type" value="Genomic_DNA"/>
</dbReference>
<accession>A0A4S5ESG5</accession>
<dbReference type="AlphaFoldDB" id="A0A4S5ESG5"/>
<reference evidence="1 2" key="1">
    <citation type="submission" date="2019-04" db="EMBL/GenBank/DDBJ databases">
        <title>Draft genome sequences for three unisolated Alnus-infective Frankia Sp+ strains, AgTrS, AiOr and AvVan, the first sequenced Frankia strains able to sporulate in-planta.</title>
        <authorList>
            <person name="Bethencourt L."/>
            <person name="Vautrin F."/>
            <person name="Taib N."/>
            <person name="Dubost A."/>
            <person name="Castro-Garcia L."/>
            <person name="Imbaud O."/>
            <person name="Abrouk D."/>
            <person name="Fournier P."/>
            <person name="Briolay J."/>
            <person name="Nguyen A."/>
            <person name="Normand P."/>
            <person name="Fernandez M.P."/>
            <person name="Brochier-Armanet C."/>
            <person name="Herrera-Belaroussi A."/>
        </authorList>
    </citation>
    <scope>NUCLEOTIDE SEQUENCE [LARGE SCALE GENOMIC DNA]</scope>
    <source>
        <strain evidence="1 2">AvVan</strain>
    </source>
</reference>